<reference evidence="2 3" key="1">
    <citation type="journal article" date="2013" name="Curr. Biol.">
        <title>The Genome of the Foraminiferan Reticulomyxa filosa.</title>
        <authorList>
            <person name="Glockner G."/>
            <person name="Hulsmann N."/>
            <person name="Schleicher M."/>
            <person name="Noegel A.A."/>
            <person name="Eichinger L."/>
            <person name="Gallinger C."/>
            <person name="Pawlowski J."/>
            <person name="Sierra R."/>
            <person name="Euteneuer U."/>
            <person name="Pillet L."/>
            <person name="Moustafa A."/>
            <person name="Platzer M."/>
            <person name="Groth M."/>
            <person name="Szafranski K."/>
            <person name="Schliwa M."/>
        </authorList>
    </citation>
    <scope>NUCLEOTIDE SEQUENCE [LARGE SCALE GENOMIC DNA]</scope>
</reference>
<sequence length="108" mass="13047">MSPFRSYVTPEEMEDEFIHKEKDMNKEKEETKETSTELSHNLKEEKNSENKHLMKQTNKNVLKQMWKEKRRGYVDHHFFHGDVTMSIASRYNNYQGDFSQNKTIVIME</sequence>
<protein>
    <submittedName>
        <fullName evidence="2">Uncharacterized protein</fullName>
    </submittedName>
</protein>
<name>X6MBM1_RETFI</name>
<evidence type="ECO:0000256" key="1">
    <source>
        <dbReference type="SAM" id="MobiDB-lite"/>
    </source>
</evidence>
<accession>X6MBM1</accession>
<proteinExistence type="predicted"/>
<evidence type="ECO:0000313" key="2">
    <source>
        <dbReference type="EMBL" id="ETO10852.1"/>
    </source>
</evidence>
<feature type="region of interest" description="Disordered" evidence="1">
    <location>
        <begin position="1"/>
        <end position="55"/>
    </location>
</feature>
<gene>
    <name evidence="2" type="ORF">RFI_26525</name>
</gene>
<dbReference type="Proteomes" id="UP000023152">
    <property type="component" value="Unassembled WGS sequence"/>
</dbReference>
<dbReference type="EMBL" id="ASPP01023063">
    <property type="protein sequence ID" value="ETO10852.1"/>
    <property type="molecule type" value="Genomic_DNA"/>
</dbReference>
<organism evidence="2 3">
    <name type="scientific">Reticulomyxa filosa</name>
    <dbReference type="NCBI Taxonomy" id="46433"/>
    <lineage>
        <taxon>Eukaryota</taxon>
        <taxon>Sar</taxon>
        <taxon>Rhizaria</taxon>
        <taxon>Retaria</taxon>
        <taxon>Foraminifera</taxon>
        <taxon>Monothalamids</taxon>
        <taxon>Reticulomyxidae</taxon>
        <taxon>Reticulomyxa</taxon>
    </lineage>
</organism>
<dbReference type="AlphaFoldDB" id="X6MBM1"/>
<feature type="compositionally biased region" description="Basic and acidic residues" evidence="1">
    <location>
        <begin position="16"/>
        <end position="52"/>
    </location>
</feature>
<comment type="caution">
    <text evidence="2">The sequence shown here is derived from an EMBL/GenBank/DDBJ whole genome shotgun (WGS) entry which is preliminary data.</text>
</comment>
<evidence type="ECO:0000313" key="3">
    <source>
        <dbReference type="Proteomes" id="UP000023152"/>
    </source>
</evidence>
<keyword evidence="3" id="KW-1185">Reference proteome</keyword>